<accession>A0A060CJM9</accession>
<reference evidence="1" key="1">
    <citation type="journal article" date="2013" name="Environ. Microbiol.">
        <title>Seasonally variable intestinal metagenomes of the red palm weevil (Rhynchophorus ferrugineus).</title>
        <authorList>
            <person name="Jia S."/>
            <person name="Zhang X."/>
            <person name="Zhang G."/>
            <person name="Yin A."/>
            <person name="Zhang S."/>
            <person name="Li F."/>
            <person name="Wang L."/>
            <person name="Zhao D."/>
            <person name="Yun Q."/>
            <person name="Tala"/>
            <person name="Wang J."/>
            <person name="Sun G."/>
            <person name="Baabdullah M."/>
            <person name="Yu X."/>
            <person name="Hu S."/>
            <person name="Al-Mssallem I.S."/>
            <person name="Yu J."/>
        </authorList>
    </citation>
    <scope>NUCLEOTIDE SEQUENCE</scope>
</reference>
<dbReference type="EMBL" id="KF128058">
    <property type="protein sequence ID" value="AIA95419.1"/>
    <property type="molecule type" value="Genomic_DNA"/>
</dbReference>
<evidence type="ECO:0000313" key="1">
    <source>
        <dbReference type="EMBL" id="AIA95419.1"/>
    </source>
</evidence>
<organism evidence="1">
    <name type="scientific">uncultured Spirochaeta sp</name>
    <dbReference type="NCBI Taxonomy" id="174390"/>
    <lineage>
        <taxon>Bacteria</taxon>
        <taxon>Pseudomonadati</taxon>
        <taxon>Spirochaetota</taxon>
        <taxon>Spirochaetia</taxon>
        <taxon>Spirochaetales</taxon>
        <taxon>Spirochaetaceae</taxon>
        <taxon>Spirochaeta</taxon>
        <taxon>environmental samples</taxon>
    </lineage>
</organism>
<sequence length="170" mass="18820">MWEVPFSRYLAVFDESEEEGLFLVSEDKYGASVRQGTIGVSLVRSPLVTGFDERKAAWPKHLSRLSVDSPYSDLGKHNIRFAIGRYSASLPRERQPAALAETLFTEQLVYKGASVPCIIQSLSGGNSLIPCWVKPESEEGFILRLHEVLGRRGVVHIELLTGCVSLAQIS</sequence>
<dbReference type="GO" id="GO:0030246">
    <property type="term" value="F:carbohydrate binding"/>
    <property type="evidence" value="ECO:0007669"/>
    <property type="project" value="InterPro"/>
</dbReference>
<name>A0A060CJM9_9SPIO</name>
<dbReference type="SUPFAM" id="SSF74650">
    <property type="entry name" value="Galactose mutarotase-like"/>
    <property type="match status" value="1"/>
</dbReference>
<dbReference type="GO" id="GO:0005975">
    <property type="term" value="P:carbohydrate metabolic process"/>
    <property type="evidence" value="ECO:0007669"/>
    <property type="project" value="InterPro"/>
</dbReference>
<feature type="non-terminal residue" evidence="1">
    <location>
        <position position="170"/>
    </location>
</feature>
<dbReference type="GO" id="GO:0003824">
    <property type="term" value="F:catalytic activity"/>
    <property type="evidence" value="ECO:0007669"/>
    <property type="project" value="InterPro"/>
</dbReference>
<dbReference type="Gene3D" id="2.70.98.30">
    <property type="entry name" value="Golgi alpha-mannosidase II, domain 4"/>
    <property type="match status" value="1"/>
</dbReference>
<proteinExistence type="predicted"/>
<dbReference type="InterPro" id="IPR011013">
    <property type="entry name" value="Gal_mutarotase_sf_dom"/>
</dbReference>
<dbReference type="AlphaFoldDB" id="A0A060CJM9"/>
<protein>
    <submittedName>
        <fullName evidence="1">CAZy families GH38 protein</fullName>
    </submittedName>
</protein>